<protein>
    <submittedName>
        <fullName evidence="1">Uncharacterized protein</fullName>
    </submittedName>
</protein>
<reference evidence="1" key="1">
    <citation type="submission" date="2021-04" db="EMBL/GenBank/DDBJ databases">
        <title>Genome based classification of Actinospica acidithermotolerans sp. nov., an actinobacterium isolated from an Indonesian hot spring.</title>
        <authorList>
            <person name="Kusuma A.B."/>
            <person name="Putra K.E."/>
            <person name="Nafisah S."/>
            <person name="Loh J."/>
            <person name="Nouioui I."/>
            <person name="Goodfellow M."/>
        </authorList>
    </citation>
    <scope>NUCLEOTIDE SEQUENCE</scope>
    <source>
        <strain evidence="1">MGRD01-02</strain>
    </source>
</reference>
<dbReference type="EMBL" id="JAGSOH010000149">
    <property type="protein sequence ID" value="MBR7830689.1"/>
    <property type="molecule type" value="Genomic_DNA"/>
</dbReference>
<evidence type="ECO:0000313" key="2">
    <source>
        <dbReference type="Proteomes" id="UP000676325"/>
    </source>
</evidence>
<dbReference type="RefSeq" id="WP_212521812.1">
    <property type="nucleotide sequence ID" value="NZ_JAGSOH010000149.1"/>
</dbReference>
<gene>
    <name evidence="1" type="ORF">KDK95_30585</name>
</gene>
<keyword evidence="2" id="KW-1185">Reference proteome</keyword>
<proteinExistence type="predicted"/>
<name>A0A941ENA0_9ACTN</name>
<evidence type="ECO:0000313" key="1">
    <source>
        <dbReference type="EMBL" id="MBR7830689.1"/>
    </source>
</evidence>
<dbReference type="Proteomes" id="UP000676325">
    <property type="component" value="Unassembled WGS sequence"/>
</dbReference>
<sequence length="86" mass="9897">MDEEERTILPLAAEHLSVAEWEEFATLALAKLDGRLLLHAFSALMAVTAPEERRTILGTAPFPVRVLWRLHGRRSYARWHARLHEV</sequence>
<organism evidence="1 2">
    <name type="scientific">Actinospica acidithermotolerans</name>
    <dbReference type="NCBI Taxonomy" id="2828514"/>
    <lineage>
        <taxon>Bacteria</taxon>
        <taxon>Bacillati</taxon>
        <taxon>Actinomycetota</taxon>
        <taxon>Actinomycetes</taxon>
        <taxon>Catenulisporales</taxon>
        <taxon>Actinospicaceae</taxon>
        <taxon>Actinospica</taxon>
    </lineage>
</organism>
<comment type="caution">
    <text evidence="1">The sequence shown here is derived from an EMBL/GenBank/DDBJ whole genome shotgun (WGS) entry which is preliminary data.</text>
</comment>
<accession>A0A941ENA0</accession>
<dbReference type="AlphaFoldDB" id="A0A941ENA0"/>